<gene>
    <name evidence="1" type="ORF">M23134_01372</name>
</gene>
<comment type="caution">
    <text evidence="1">The sequence shown here is derived from an EMBL/GenBank/DDBJ whole genome shotgun (WGS) entry which is preliminary data.</text>
</comment>
<sequence length="54" mass="6687">MFKKILCVSFKSFFDFYRNNCFEHLYNISEMLKINNTQNFVYFKDYLKGEVVRL</sequence>
<name>A1ZJL5_MICM2</name>
<evidence type="ECO:0000313" key="2">
    <source>
        <dbReference type="Proteomes" id="UP000004095"/>
    </source>
</evidence>
<reference evidence="1 2" key="1">
    <citation type="submission" date="2007-01" db="EMBL/GenBank/DDBJ databases">
        <authorList>
            <person name="Haygood M."/>
            <person name="Podell S."/>
            <person name="Anderson C."/>
            <person name="Hopkinson B."/>
            <person name="Roe K."/>
            <person name="Barbeau K."/>
            <person name="Gaasterland T."/>
            <person name="Ferriera S."/>
            <person name="Johnson J."/>
            <person name="Kravitz S."/>
            <person name="Beeson K."/>
            <person name="Sutton G."/>
            <person name="Rogers Y.-H."/>
            <person name="Friedman R."/>
            <person name="Frazier M."/>
            <person name="Venter J.C."/>
        </authorList>
    </citation>
    <scope>NUCLEOTIDE SEQUENCE [LARGE SCALE GENOMIC DNA]</scope>
    <source>
        <strain evidence="1 2">ATCC 23134</strain>
    </source>
</reference>
<keyword evidence="2" id="KW-1185">Reference proteome</keyword>
<protein>
    <submittedName>
        <fullName evidence="1">Uncharacterized protein</fullName>
    </submittedName>
</protein>
<dbReference type="Proteomes" id="UP000004095">
    <property type="component" value="Unassembled WGS sequence"/>
</dbReference>
<evidence type="ECO:0000313" key="1">
    <source>
        <dbReference type="EMBL" id="EAY29318.1"/>
    </source>
</evidence>
<dbReference type="EMBL" id="AAWS01000011">
    <property type="protein sequence ID" value="EAY29318.1"/>
    <property type="molecule type" value="Genomic_DNA"/>
</dbReference>
<accession>A1ZJL5</accession>
<organism evidence="1 2">
    <name type="scientific">Microscilla marina ATCC 23134</name>
    <dbReference type="NCBI Taxonomy" id="313606"/>
    <lineage>
        <taxon>Bacteria</taxon>
        <taxon>Pseudomonadati</taxon>
        <taxon>Bacteroidota</taxon>
        <taxon>Cytophagia</taxon>
        <taxon>Cytophagales</taxon>
        <taxon>Microscillaceae</taxon>
        <taxon>Microscilla</taxon>
    </lineage>
</organism>
<proteinExistence type="predicted"/>
<dbReference type="AlphaFoldDB" id="A1ZJL5"/>